<organism evidence="1 2">
    <name type="scientific">Microvirga arsenatis</name>
    <dbReference type="NCBI Taxonomy" id="2692265"/>
    <lineage>
        <taxon>Bacteria</taxon>
        <taxon>Pseudomonadati</taxon>
        <taxon>Pseudomonadota</taxon>
        <taxon>Alphaproteobacteria</taxon>
        <taxon>Hyphomicrobiales</taxon>
        <taxon>Methylobacteriaceae</taxon>
        <taxon>Microvirga</taxon>
    </lineage>
</organism>
<dbReference type="RefSeq" id="WP_161722806.1">
    <property type="nucleotide sequence ID" value="NZ_JAAAXI010000005.1"/>
</dbReference>
<accession>A0ABW9YYY1</accession>
<dbReference type="Proteomes" id="UP000818323">
    <property type="component" value="Unassembled WGS sequence"/>
</dbReference>
<evidence type="ECO:0000313" key="2">
    <source>
        <dbReference type="Proteomes" id="UP000818323"/>
    </source>
</evidence>
<gene>
    <name evidence="1" type="ORF">GR303_13700</name>
</gene>
<reference evidence="1 2" key="1">
    <citation type="submission" date="2020-01" db="EMBL/GenBank/DDBJ databases">
        <title>Microvirga sp. nov., an arsenate reduction bacterium isolated from Tibet hotspring sediments.</title>
        <authorList>
            <person name="Yuan C.-G."/>
        </authorList>
    </citation>
    <scope>NUCLEOTIDE SEQUENCE [LARGE SCALE GENOMIC DNA]</scope>
    <source>
        <strain evidence="1 2">SYSU G3D203</strain>
    </source>
</reference>
<dbReference type="EMBL" id="JAAAXJ010000006">
    <property type="protein sequence ID" value="NBJ25410.1"/>
    <property type="molecule type" value="Genomic_DNA"/>
</dbReference>
<sequence>MPADEPTDEREPDVLDPYIDWAFGPGRSYYFNPEQPSDWIPALIMLNGIDARDFASGILFIDSEEDRKRWQHLVRVPSLYTESPAADFASPYCTAMILEDFFPILKKNAKLRSLISDISLGLPLDQETFSPDAQSASSRERQP</sequence>
<keyword evidence="2" id="KW-1185">Reference proteome</keyword>
<proteinExistence type="predicted"/>
<comment type="caution">
    <text evidence="1">The sequence shown here is derived from an EMBL/GenBank/DDBJ whole genome shotgun (WGS) entry which is preliminary data.</text>
</comment>
<name>A0ABW9YYY1_9HYPH</name>
<evidence type="ECO:0000313" key="1">
    <source>
        <dbReference type="EMBL" id="NBJ25410.1"/>
    </source>
</evidence>
<protein>
    <submittedName>
        <fullName evidence="1">Uncharacterized protein</fullName>
    </submittedName>
</protein>